<evidence type="ECO:0000313" key="1">
    <source>
        <dbReference type="EMBL" id="PKI52756.1"/>
    </source>
</evidence>
<keyword evidence="2" id="KW-1185">Reference proteome</keyword>
<proteinExistence type="predicted"/>
<protein>
    <submittedName>
        <fullName evidence="1">Uncharacterized protein</fullName>
    </submittedName>
</protein>
<dbReference type="AlphaFoldDB" id="A0A2I0JAT3"/>
<accession>A0A2I0JAT3</accession>
<evidence type="ECO:0000313" key="2">
    <source>
        <dbReference type="Proteomes" id="UP000233551"/>
    </source>
</evidence>
<name>A0A2I0JAT3_PUNGR</name>
<organism evidence="1 2">
    <name type="scientific">Punica granatum</name>
    <name type="common">Pomegranate</name>
    <dbReference type="NCBI Taxonomy" id="22663"/>
    <lineage>
        <taxon>Eukaryota</taxon>
        <taxon>Viridiplantae</taxon>
        <taxon>Streptophyta</taxon>
        <taxon>Embryophyta</taxon>
        <taxon>Tracheophyta</taxon>
        <taxon>Spermatophyta</taxon>
        <taxon>Magnoliopsida</taxon>
        <taxon>eudicotyledons</taxon>
        <taxon>Gunneridae</taxon>
        <taxon>Pentapetalae</taxon>
        <taxon>rosids</taxon>
        <taxon>malvids</taxon>
        <taxon>Myrtales</taxon>
        <taxon>Lythraceae</taxon>
        <taxon>Punica</taxon>
    </lineage>
</organism>
<reference evidence="1 2" key="1">
    <citation type="submission" date="2017-11" db="EMBL/GenBank/DDBJ databases">
        <title>De-novo sequencing of pomegranate (Punica granatum L.) genome.</title>
        <authorList>
            <person name="Akparov Z."/>
            <person name="Amiraslanov A."/>
            <person name="Hajiyeva S."/>
            <person name="Abbasov M."/>
            <person name="Kaur K."/>
            <person name="Hamwieh A."/>
            <person name="Solovyev V."/>
            <person name="Salamov A."/>
            <person name="Braich B."/>
            <person name="Kosarev P."/>
            <person name="Mahmoud A."/>
            <person name="Hajiyev E."/>
            <person name="Babayeva S."/>
            <person name="Izzatullayeva V."/>
            <person name="Mammadov A."/>
            <person name="Mammadov A."/>
            <person name="Sharifova S."/>
            <person name="Ojaghi J."/>
            <person name="Eynullazada K."/>
            <person name="Bayramov B."/>
            <person name="Abdulazimova A."/>
            <person name="Shahmuradov I."/>
        </authorList>
    </citation>
    <scope>NUCLEOTIDE SEQUENCE [LARGE SCALE GENOMIC DNA]</scope>
    <source>
        <strain evidence="2">cv. AG2017</strain>
        <tissue evidence="1">Leaf</tissue>
    </source>
</reference>
<comment type="caution">
    <text evidence="1">The sequence shown here is derived from an EMBL/GenBank/DDBJ whole genome shotgun (WGS) entry which is preliminary data.</text>
</comment>
<dbReference type="EMBL" id="PGOL01001897">
    <property type="protein sequence ID" value="PKI52756.1"/>
    <property type="molecule type" value="Genomic_DNA"/>
</dbReference>
<gene>
    <name evidence="1" type="ORF">CRG98_026831</name>
</gene>
<sequence length="134" mass="15297">MEEKRLAQFYTSKDQPLYSNGWEKPNLPCPLIGFRSGRRVIWQCVPYPAEIQKHIKFPEAQNGREPESLYTLYDKVDRDGWEVNLGLFDEGSAWESMRQLPSRCGELGLCSKGHCVACPLKTGLMGWSENCVPT</sequence>
<dbReference type="Proteomes" id="UP000233551">
    <property type="component" value="Unassembled WGS sequence"/>
</dbReference>